<geneLocation type="plasmid" evidence="2">
    <name>pamcp48-600</name>
</geneLocation>
<proteinExistence type="predicted"/>
<keyword evidence="1" id="KW-0614">Plasmid</keyword>
<dbReference type="AlphaFoldDB" id="A0AAC9JEV8"/>
<evidence type="ECO:0000313" key="1">
    <source>
        <dbReference type="EMBL" id="APD92031.1"/>
    </source>
</evidence>
<gene>
    <name evidence="1" type="ORF">BM524_19105</name>
</gene>
<name>A0AAC9JEV8_9ALTE</name>
<dbReference type="RefSeq" id="WP_071960641.1">
    <property type="nucleotide sequence ID" value="NZ_CP018025.1"/>
</dbReference>
<evidence type="ECO:0000313" key="2">
    <source>
        <dbReference type="Proteomes" id="UP000182101"/>
    </source>
</evidence>
<sequence length="104" mass="11732">MLDLSKFISTPLLSYNDIPASSRYQVEGEIFQGEEDVKCFFLVPGTPSYRVYPLAEEHGEQDGVLISVDDDLSSIAHQLPSDFMKLYAYDVEGEENTIRVHLSN</sequence>
<organism evidence="1 2">
    <name type="scientific">Alteromonas mediterranea</name>
    <dbReference type="NCBI Taxonomy" id="314275"/>
    <lineage>
        <taxon>Bacteria</taxon>
        <taxon>Pseudomonadati</taxon>
        <taxon>Pseudomonadota</taxon>
        <taxon>Gammaproteobacteria</taxon>
        <taxon>Alteromonadales</taxon>
        <taxon>Alteromonadaceae</taxon>
        <taxon>Alteromonas/Salinimonas group</taxon>
        <taxon>Alteromonas</taxon>
    </lineage>
</organism>
<accession>A0AAC9JEV8</accession>
<reference evidence="1 2" key="1">
    <citation type="submission" date="2016-11" db="EMBL/GenBank/DDBJ databases">
        <title>Networking in microbes: conjugative elements and plasmids in the genus Alteromonas.</title>
        <authorList>
            <person name="Lopez-Perez M."/>
            <person name="Ramon-Marco N."/>
            <person name="Rodriguez-Valera F."/>
        </authorList>
    </citation>
    <scope>NUCLEOTIDE SEQUENCE [LARGE SCALE GENOMIC DNA]</scope>
    <source>
        <strain evidence="1 2">CP48</strain>
        <plasmid evidence="2">pamcp48-600</plasmid>
    </source>
</reference>
<dbReference type="EMBL" id="CP018025">
    <property type="protein sequence ID" value="APD92031.1"/>
    <property type="molecule type" value="Genomic_DNA"/>
</dbReference>
<protein>
    <submittedName>
        <fullName evidence="1">Uncharacterized protein</fullName>
    </submittedName>
</protein>
<dbReference type="Proteomes" id="UP000182101">
    <property type="component" value="Plasmid pAMCP48-600"/>
</dbReference>